<dbReference type="GO" id="GO:0070573">
    <property type="term" value="F:metallodipeptidase activity"/>
    <property type="evidence" value="ECO:0007669"/>
    <property type="project" value="InterPro"/>
</dbReference>
<sequence length="324" mass="35075">MTQPGSQTSALPVFAAIDGHVDLIYEMTRRHSNVPLRSIIDGAVTLAGMREGNVRAIAAALYCADSFNGQGSAAPYLRSLIDYAAAYFTGLDRIESPGDLQRCLEHEAFPGYLLLIENSDALLDLDLDELKNAGMRIAGLTHAGSNRLGDGNGVQCPQGLTAAGKRLVKELGARGFAIDVAHLADPGLADLLRLFDGPIVSSHTGFRFFCDTPRNLTRQQLGALFARDGIVGITVNPEMLSSKGRAGIEDVFRHIDWVAQKHGPDHVAIGSDFCGFDCPNADLWDISRLPLIAEVLRKRGYPDDAVERIMGGNWRRFYQALLAG</sequence>
<protein>
    <submittedName>
        <fullName evidence="1">Peptidase M19, renal dipeptidase</fullName>
    </submittedName>
</protein>
<dbReference type="PANTHER" id="PTHR10443:SF12">
    <property type="entry name" value="DIPEPTIDASE"/>
    <property type="match status" value="1"/>
</dbReference>
<dbReference type="EMBL" id="CP000478">
    <property type="protein sequence ID" value="ABK16606.1"/>
    <property type="molecule type" value="Genomic_DNA"/>
</dbReference>
<dbReference type="AlphaFoldDB" id="A0LGQ4"/>
<reference evidence="1 2" key="1">
    <citation type="submission" date="2006-10" db="EMBL/GenBank/DDBJ databases">
        <title>Complete sequence of Syntrophobacter fumaroxidans MPOB.</title>
        <authorList>
            <consortium name="US DOE Joint Genome Institute"/>
            <person name="Copeland A."/>
            <person name="Lucas S."/>
            <person name="Lapidus A."/>
            <person name="Barry K."/>
            <person name="Detter J.C."/>
            <person name="Glavina del Rio T."/>
            <person name="Hammon N."/>
            <person name="Israni S."/>
            <person name="Pitluck S."/>
            <person name="Goltsman E.G."/>
            <person name="Martinez M."/>
            <person name="Schmutz J."/>
            <person name="Larimer F."/>
            <person name="Land M."/>
            <person name="Hauser L."/>
            <person name="Kyrpides N."/>
            <person name="Kim E."/>
            <person name="Boone D.R."/>
            <person name="Brockman F."/>
            <person name="Culley D."/>
            <person name="Ferry J."/>
            <person name="Gunsalus R."/>
            <person name="McInerney M.J."/>
            <person name="Morrison M."/>
            <person name="Plugge C."/>
            <person name="Rohlin L."/>
            <person name="Scholten J."/>
            <person name="Sieber J."/>
            <person name="Stams A.J.M."/>
            <person name="Worm P."/>
            <person name="Henstra A.M."/>
            <person name="Richardson P."/>
        </authorList>
    </citation>
    <scope>NUCLEOTIDE SEQUENCE [LARGE SCALE GENOMIC DNA]</scope>
    <source>
        <strain evidence="2">DSM 10017 / MPOB</strain>
    </source>
</reference>
<dbReference type="OrthoDB" id="9804920at2"/>
<dbReference type="RefSeq" id="WP_011697777.1">
    <property type="nucleotide sequence ID" value="NC_008554.1"/>
</dbReference>
<dbReference type="InterPro" id="IPR008257">
    <property type="entry name" value="Pept_M19"/>
</dbReference>
<proteinExistence type="predicted"/>
<name>A0LGQ4_SYNFM</name>
<dbReference type="PROSITE" id="PS51365">
    <property type="entry name" value="RENAL_DIPEPTIDASE_2"/>
    <property type="match status" value="1"/>
</dbReference>
<dbReference type="GO" id="GO:0006508">
    <property type="term" value="P:proteolysis"/>
    <property type="evidence" value="ECO:0007669"/>
    <property type="project" value="InterPro"/>
</dbReference>
<evidence type="ECO:0000313" key="1">
    <source>
        <dbReference type="EMBL" id="ABK16606.1"/>
    </source>
</evidence>
<dbReference type="STRING" id="335543.Sfum_0910"/>
<dbReference type="PANTHER" id="PTHR10443">
    <property type="entry name" value="MICROSOMAL DIPEPTIDASE"/>
    <property type="match status" value="1"/>
</dbReference>
<dbReference type="Pfam" id="PF01244">
    <property type="entry name" value="Peptidase_M19"/>
    <property type="match status" value="1"/>
</dbReference>
<dbReference type="KEGG" id="sfu:Sfum_0910"/>
<dbReference type="SUPFAM" id="SSF51556">
    <property type="entry name" value="Metallo-dependent hydrolases"/>
    <property type="match status" value="1"/>
</dbReference>
<dbReference type="InterPro" id="IPR032466">
    <property type="entry name" value="Metal_Hydrolase"/>
</dbReference>
<keyword evidence="2" id="KW-1185">Reference proteome</keyword>
<dbReference type="HOGENOM" id="CLU_031404_2_1_7"/>
<evidence type="ECO:0000313" key="2">
    <source>
        <dbReference type="Proteomes" id="UP000001784"/>
    </source>
</evidence>
<dbReference type="InParanoid" id="A0LGQ4"/>
<dbReference type="Proteomes" id="UP000001784">
    <property type="component" value="Chromosome"/>
</dbReference>
<accession>A0LGQ4</accession>
<dbReference type="Gene3D" id="3.20.20.140">
    <property type="entry name" value="Metal-dependent hydrolases"/>
    <property type="match status" value="1"/>
</dbReference>
<dbReference type="eggNOG" id="COG2355">
    <property type="taxonomic scope" value="Bacteria"/>
</dbReference>
<organism evidence="1 2">
    <name type="scientific">Syntrophobacter fumaroxidans (strain DSM 10017 / MPOB)</name>
    <dbReference type="NCBI Taxonomy" id="335543"/>
    <lineage>
        <taxon>Bacteria</taxon>
        <taxon>Pseudomonadati</taxon>
        <taxon>Thermodesulfobacteriota</taxon>
        <taxon>Syntrophobacteria</taxon>
        <taxon>Syntrophobacterales</taxon>
        <taxon>Syntrophobacteraceae</taxon>
        <taxon>Syntrophobacter</taxon>
    </lineage>
</organism>
<gene>
    <name evidence="1" type="ordered locus">Sfum_0910</name>
</gene>